<keyword evidence="2" id="KW-0805">Transcription regulation</keyword>
<keyword evidence="4" id="KW-0804">Transcription</keyword>
<dbReference type="InterPro" id="IPR037171">
    <property type="entry name" value="NagB/RpiA_transferase-like"/>
</dbReference>
<evidence type="ECO:0000256" key="2">
    <source>
        <dbReference type="ARBA" id="ARBA00023015"/>
    </source>
</evidence>
<proteinExistence type="inferred from homology"/>
<reference evidence="6 7" key="1">
    <citation type="submission" date="2017-10" db="EMBL/GenBank/DDBJ databases">
        <title>Draft genome sequences of strains TRE 1, TRE 9, TRE H and TRI 7, isolated from tamarins, belonging to four potential novel Bifidobacterium species.</title>
        <authorList>
            <person name="Mattarelli P."/>
            <person name="Modesto M."/>
            <person name="Puglisi E."/>
            <person name="Morelli L."/>
            <person name="Spezio C."/>
            <person name="Bonetti A."/>
            <person name="Sandri C."/>
        </authorList>
    </citation>
    <scope>NUCLEOTIDE SEQUENCE [LARGE SCALE GENOMIC DNA]</scope>
    <source>
        <strain evidence="7">TRI7</strain>
    </source>
</reference>
<evidence type="ECO:0000256" key="1">
    <source>
        <dbReference type="ARBA" id="ARBA00010466"/>
    </source>
</evidence>
<evidence type="ECO:0000259" key="5">
    <source>
        <dbReference type="Pfam" id="PF04198"/>
    </source>
</evidence>
<dbReference type="InterPro" id="IPR013324">
    <property type="entry name" value="RNA_pol_sigma_r3/r4-like"/>
</dbReference>
<dbReference type="RefSeq" id="WP_100513552.1">
    <property type="nucleotide sequence ID" value="NZ_PEBK01000009.1"/>
</dbReference>
<keyword evidence="3" id="KW-0238">DNA-binding</keyword>
<dbReference type="PANTHER" id="PTHR34294:SF1">
    <property type="entry name" value="TRANSCRIPTIONAL REGULATOR LSRR"/>
    <property type="match status" value="1"/>
</dbReference>
<dbReference type="OrthoDB" id="186585at2"/>
<evidence type="ECO:0000256" key="3">
    <source>
        <dbReference type="ARBA" id="ARBA00023125"/>
    </source>
</evidence>
<evidence type="ECO:0000313" key="7">
    <source>
        <dbReference type="Proteomes" id="UP000231451"/>
    </source>
</evidence>
<dbReference type="Pfam" id="PF04198">
    <property type="entry name" value="Sugar-bind"/>
    <property type="match status" value="1"/>
</dbReference>
<dbReference type="InterPro" id="IPR036388">
    <property type="entry name" value="WH-like_DNA-bd_sf"/>
</dbReference>
<dbReference type="SUPFAM" id="SSF100950">
    <property type="entry name" value="NagB/RpiA/CoA transferase-like"/>
    <property type="match status" value="1"/>
</dbReference>
<name>A0A2M9HCZ3_9BIFI</name>
<dbReference type="PANTHER" id="PTHR34294">
    <property type="entry name" value="TRANSCRIPTIONAL REGULATOR-RELATED"/>
    <property type="match status" value="1"/>
</dbReference>
<comment type="caution">
    <text evidence="6">The sequence shown here is derived from an EMBL/GenBank/DDBJ whole genome shotgun (WGS) entry which is preliminary data.</text>
</comment>
<evidence type="ECO:0000313" key="6">
    <source>
        <dbReference type="EMBL" id="PJM74671.1"/>
    </source>
</evidence>
<organism evidence="6 7">
    <name type="scientific">Bifidobacterium simiarum</name>
    <dbReference type="NCBI Taxonomy" id="2045441"/>
    <lineage>
        <taxon>Bacteria</taxon>
        <taxon>Bacillati</taxon>
        <taxon>Actinomycetota</taxon>
        <taxon>Actinomycetes</taxon>
        <taxon>Bifidobacteriales</taxon>
        <taxon>Bifidobacteriaceae</taxon>
        <taxon>Bifidobacterium</taxon>
    </lineage>
</organism>
<dbReference type="GO" id="GO:0003677">
    <property type="term" value="F:DNA binding"/>
    <property type="evidence" value="ECO:0007669"/>
    <property type="project" value="UniProtKB-KW"/>
</dbReference>
<dbReference type="Proteomes" id="UP000231451">
    <property type="component" value="Unassembled WGS sequence"/>
</dbReference>
<dbReference type="EMBL" id="PEBK01000009">
    <property type="protein sequence ID" value="PJM74671.1"/>
    <property type="molecule type" value="Genomic_DNA"/>
</dbReference>
<comment type="similarity">
    <text evidence="1">Belongs to the SorC transcriptional regulatory family.</text>
</comment>
<gene>
    <name evidence="6" type="ORF">CSQ87_09045</name>
</gene>
<dbReference type="InterPro" id="IPR051054">
    <property type="entry name" value="SorC_transcr_regulators"/>
</dbReference>
<evidence type="ECO:0000256" key="4">
    <source>
        <dbReference type="ARBA" id="ARBA00023163"/>
    </source>
</evidence>
<dbReference type="Gene3D" id="1.10.10.10">
    <property type="entry name" value="Winged helix-like DNA-binding domain superfamily/Winged helix DNA-binding domain"/>
    <property type="match status" value="1"/>
</dbReference>
<protein>
    <submittedName>
        <fullName evidence="6">RNA polymerase subunit sigma-70</fullName>
    </submittedName>
</protein>
<accession>A0A2M9HCZ3</accession>
<feature type="domain" description="Sugar-binding" evidence="5">
    <location>
        <begin position="67"/>
        <end position="315"/>
    </location>
</feature>
<dbReference type="GO" id="GO:0030246">
    <property type="term" value="F:carbohydrate binding"/>
    <property type="evidence" value="ECO:0007669"/>
    <property type="project" value="InterPro"/>
</dbReference>
<dbReference type="AlphaFoldDB" id="A0A2M9HCZ3"/>
<keyword evidence="7" id="KW-1185">Reference proteome</keyword>
<dbReference type="Gene3D" id="3.40.50.1360">
    <property type="match status" value="1"/>
</dbReference>
<dbReference type="InterPro" id="IPR007324">
    <property type="entry name" value="Sugar-bd_dom_put"/>
</dbReference>
<sequence>MSMNVTTKKTKDALKVAKLYYQQDFSQVEIATLMHISRPTVSRLLQYARESGLVRIDIADPSVEVPDLADRIRQKYGLKHVEVVPIATIAPKDRIDTVGEAAADYIESIVQDDDVIGLGWGRTLYAIGTHLAPKDVRGVTVVQIKGSISNTESNNFAFESANAFAAAFHTLPQYLPLPVIFDRRETRELVEQETYISHIFDMGRRANIAIFTVGSVQDSALLFRLGYLTRAERDRLQHEAVGDVLSRFIDRDGGIIDEDIDARTIGLHLDDLKNKPHSILVAASPIKVPATHGALVAGYANTLVIDEISAADLLEFAT</sequence>
<dbReference type="SUPFAM" id="SSF88659">
    <property type="entry name" value="Sigma3 and sigma4 domains of RNA polymerase sigma factors"/>
    <property type="match status" value="1"/>
</dbReference>